<evidence type="ECO:0000256" key="3">
    <source>
        <dbReference type="ARBA" id="ARBA00038502"/>
    </source>
</evidence>
<organism evidence="5 6">
    <name type="scientific">Oharaeibacter diazotrophicus</name>
    <dbReference type="NCBI Taxonomy" id="1920512"/>
    <lineage>
        <taxon>Bacteria</taxon>
        <taxon>Pseudomonadati</taxon>
        <taxon>Pseudomonadota</taxon>
        <taxon>Alphaproteobacteria</taxon>
        <taxon>Hyphomicrobiales</taxon>
        <taxon>Pleomorphomonadaceae</taxon>
        <taxon>Oharaeibacter</taxon>
    </lineage>
</organism>
<keyword evidence="6" id="KW-1185">Reference proteome</keyword>
<accession>A0A4R6RBH8</accession>
<dbReference type="RefSeq" id="WP_126538337.1">
    <property type="nucleotide sequence ID" value="NZ_BSPM01000009.1"/>
</dbReference>
<feature type="domain" description="N-acetyltransferase" evidence="4">
    <location>
        <begin position="20"/>
        <end position="190"/>
    </location>
</feature>
<proteinExistence type="inferred from homology"/>
<dbReference type="SUPFAM" id="SSF55729">
    <property type="entry name" value="Acyl-CoA N-acyltransferases (Nat)"/>
    <property type="match status" value="1"/>
</dbReference>
<dbReference type="PROSITE" id="PS51186">
    <property type="entry name" value="GNAT"/>
    <property type="match status" value="1"/>
</dbReference>
<dbReference type="InterPro" id="IPR000182">
    <property type="entry name" value="GNAT_dom"/>
</dbReference>
<keyword evidence="2" id="KW-0012">Acyltransferase</keyword>
<evidence type="ECO:0000256" key="2">
    <source>
        <dbReference type="ARBA" id="ARBA00023315"/>
    </source>
</evidence>
<evidence type="ECO:0000256" key="1">
    <source>
        <dbReference type="ARBA" id="ARBA00022679"/>
    </source>
</evidence>
<reference evidence="5 6" key="1">
    <citation type="submission" date="2019-03" db="EMBL/GenBank/DDBJ databases">
        <title>Genomic Encyclopedia of Type Strains, Phase IV (KMG-IV): sequencing the most valuable type-strain genomes for metagenomic binning, comparative biology and taxonomic classification.</title>
        <authorList>
            <person name="Goeker M."/>
        </authorList>
    </citation>
    <scope>NUCLEOTIDE SEQUENCE [LARGE SCALE GENOMIC DNA]</scope>
    <source>
        <strain evidence="5 6">DSM 102969</strain>
    </source>
</reference>
<dbReference type="PANTHER" id="PTHR43792:SF8">
    <property type="entry name" value="[RIBOSOMAL PROTEIN US5]-ALANINE N-ACETYLTRANSFERASE"/>
    <property type="match status" value="1"/>
</dbReference>
<keyword evidence="5" id="KW-0687">Ribonucleoprotein</keyword>
<evidence type="ECO:0000313" key="5">
    <source>
        <dbReference type="EMBL" id="TDP83409.1"/>
    </source>
</evidence>
<keyword evidence="5" id="KW-0689">Ribosomal protein</keyword>
<sequence>MTLFRAVAGDPGPVLPGARILLRPPTMADFPAWAELREESRRFLAPWEPTWPADDLTRTAFKRRIKRYHREIRDEAGLPLFLIRRADDRLLGGLTLSNIRRGVTQSCSLGYWMGERFAGQGYMGEAVALVIPHVFTAMRLHRIEAASMPTNARSIRLLEKAGFAREGFARQYLLIDGRWQDHVLFGLVADEAAGRGPAGAGAAGERPLGIL</sequence>
<dbReference type="GO" id="GO:0005840">
    <property type="term" value="C:ribosome"/>
    <property type="evidence" value="ECO:0007669"/>
    <property type="project" value="UniProtKB-KW"/>
</dbReference>
<dbReference type="Pfam" id="PF13302">
    <property type="entry name" value="Acetyltransf_3"/>
    <property type="match status" value="1"/>
</dbReference>
<dbReference type="GO" id="GO:0005737">
    <property type="term" value="C:cytoplasm"/>
    <property type="evidence" value="ECO:0007669"/>
    <property type="project" value="TreeGrafter"/>
</dbReference>
<dbReference type="EMBL" id="SNXY01000009">
    <property type="protein sequence ID" value="TDP83409.1"/>
    <property type="molecule type" value="Genomic_DNA"/>
</dbReference>
<keyword evidence="1 5" id="KW-0808">Transferase</keyword>
<dbReference type="Gene3D" id="3.40.630.30">
    <property type="match status" value="1"/>
</dbReference>
<protein>
    <submittedName>
        <fullName evidence="5">[SSU ribosomal protein S5P]-alanine acetyltransferase</fullName>
    </submittedName>
</protein>
<dbReference type="PANTHER" id="PTHR43792">
    <property type="entry name" value="GNAT FAMILY, PUTATIVE (AFU_ORTHOLOGUE AFUA_3G00765)-RELATED-RELATED"/>
    <property type="match status" value="1"/>
</dbReference>
<dbReference type="Proteomes" id="UP000294547">
    <property type="component" value="Unassembled WGS sequence"/>
</dbReference>
<dbReference type="InterPro" id="IPR016181">
    <property type="entry name" value="Acyl_CoA_acyltransferase"/>
</dbReference>
<dbReference type="InterPro" id="IPR051531">
    <property type="entry name" value="N-acetyltransferase"/>
</dbReference>
<evidence type="ECO:0000259" key="4">
    <source>
        <dbReference type="PROSITE" id="PS51186"/>
    </source>
</evidence>
<evidence type="ECO:0000313" key="6">
    <source>
        <dbReference type="Proteomes" id="UP000294547"/>
    </source>
</evidence>
<gene>
    <name evidence="5" type="ORF">EDD54_3371</name>
</gene>
<name>A0A4R6RBH8_9HYPH</name>
<comment type="caution">
    <text evidence="5">The sequence shown here is derived from an EMBL/GenBank/DDBJ whole genome shotgun (WGS) entry which is preliminary data.</text>
</comment>
<comment type="similarity">
    <text evidence="3">Belongs to the acetyltransferase family. RimJ subfamily.</text>
</comment>
<dbReference type="OrthoDB" id="9801669at2"/>
<dbReference type="GO" id="GO:0008999">
    <property type="term" value="F:protein-N-terminal-alanine acetyltransferase activity"/>
    <property type="evidence" value="ECO:0007669"/>
    <property type="project" value="TreeGrafter"/>
</dbReference>
<dbReference type="AlphaFoldDB" id="A0A4R6RBH8"/>